<dbReference type="Proteomes" id="UP000542813">
    <property type="component" value="Unassembled WGS sequence"/>
</dbReference>
<protein>
    <submittedName>
        <fullName evidence="2">Putative heme iron utilization protein</fullName>
    </submittedName>
</protein>
<reference evidence="2 3" key="1">
    <citation type="submission" date="2020-08" db="EMBL/GenBank/DDBJ databases">
        <title>Sequencing the genomes of 1000 actinobacteria strains.</title>
        <authorList>
            <person name="Klenk H.-P."/>
        </authorList>
    </citation>
    <scope>NUCLEOTIDE SEQUENCE [LARGE SCALE GENOMIC DNA]</scope>
    <source>
        <strain evidence="2 3">DSM 102122</strain>
    </source>
</reference>
<proteinExistence type="predicted"/>
<comment type="caution">
    <text evidence="2">The sequence shown here is derived from an EMBL/GenBank/DDBJ whole genome shotgun (WGS) entry which is preliminary data.</text>
</comment>
<gene>
    <name evidence="2" type="ORF">HD601_002194</name>
</gene>
<feature type="domain" description="DUF2470" evidence="1">
    <location>
        <begin position="14"/>
        <end position="86"/>
    </location>
</feature>
<evidence type="ECO:0000259" key="1">
    <source>
        <dbReference type="Pfam" id="PF10615"/>
    </source>
</evidence>
<evidence type="ECO:0000313" key="2">
    <source>
        <dbReference type="EMBL" id="MBB5787619.1"/>
    </source>
</evidence>
<sequence length="102" mass="10951">MSQNPFGPDVIAAVSRHMNDDHTADSLVIVQALGDTPEATAARVVHLDGVGVDFAVTVDGAERTVRVPFARPLTERPEIRVEFVRLYTEAATALGIEPRAEG</sequence>
<dbReference type="Pfam" id="PF10615">
    <property type="entry name" value="DUF2470"/>
    <property type="match status" value="1"/>
</dbReference>
<dbReference type="SUPFAM" id="SSF50475">
    <property type="entry name" value="FMN-binding split barrel"/>
    <property type="match status" value="1"/>
</dbReference>
<dbReference type="InterPro" id="IPR037119">
    <property type="entry name" value="Haem_oxidase_HugZ-like_sf"/>
</dbReference>
<keyword evidence="3" id="KW-1185">Reference proteome</keyword>
<dbReference type="RefSeq" id="WP_221440821.1">
    <property type="nucleotide sequence ID" value="NZ_JACHMM010000001.1"/>
</dbReference>
<dbReference type="InterPro" id="IPR019595">
    <property type="entry name" value="DUF2470"/>
</dbReference>
<dbReference type="Gene3D" id="3.20.180.10">
    <property type="entry name" value="PNP-oxidase-like"/>
    <property type="match status" value="1"/>
</dbReference>
<organism evidence="2 3">
    <name type="scientific">Jiangella mangrovi</name>
    <dbReference type="NCBI Taxonomy" id="1524084"/>
    <lineage>
        <taxon>Bacteria</taxon>
        <taxon>Bacillati</taxon>
        <taxon>Actinomycetota</taxon>
        <taxon>Actinomycetes</taxon>
        <taxon>Jiangellales</taxon>
        <taxon>Jiangellaceae</taxon>
        <taxon>Jiangella</taxon>
    </lineage>
</organism>
<dbReference type="AlphaFoldDB" id="A0A7W9LKZ7"/>
<dbReference type="EMBL" id="JACHMM010000001">
    <property type="protein sequence ID" value="MBB5787619.1"/>
    <property type="molecule type" value="Genomic_DNA"/>
</dbReference>
<evidence type="ECO:0000313" key="3">
    <source>
        <dbReference type="Proteomes" id="UP000542813"/>
    </source>
</evidence>
<name>A0A7W9LKZ7_9ACTN</name>
<accession>A0A7W9LKZ7</accession>